<evidence type="ECO:0000313" key="2">
    <source>
        <dbReference type="Proteomes" id="UP001549291"/>
    </source>
</evidence>
<organism evidence="1 2">
    <name type="scientific">Bradyrhizobium japonicum</name>
    <dbReference type="NCBI Taxonomy" id="375"/>
    <lineage>
        <taxon>Bacteria</taxon>
        <taxon>Pseudomonadati</taxon>
        <taxon>Pseudomonadota</taxon>
        <taxon>Alphaproteobacteria</taxon>
        <taxon>Hyphomicrobiales</taxon>
        <taxon>Nitrobacteraceae</taxon>
        <taxon>Bradyrhizobium</taxon>
    </lineage>
</organism>
<name>A0ABV2RG76_BRAJP</name>
<dbReference type="Proteomes" id="UP001549291">
    <property type="component" value="Unassembled WGS sequence"/>
</dbReference>
<proteinExistence type="predicted"/>
<dbReference type="RefSeq" id="WP_354269800.1">
    <property type="nucleotide sequence ID" value="NZ_JBEPTQ010000001.1"/>
</dbReference>
<dbReference type="EMBL" id="JBEPTQ010000001">
    <property type="protein sequence ID" value="MET4715936.1"/>
    <property type="molecule type" value="Genomic_DNA"/>
</dbReference>
<protein>
    <submittedName>
        <fullName evidence="1">Uncharacterized protein</fullName>
    </submittedName>
</protein>
<gene>
    <name evidence="1" type="ORF">ABIF63_000039</name>
</gene>
<comment type="caution">
    <text evidence="1">The sequence shown here is derived from an EMBL/GenBank/DDBJ whole genome shotgun (WGS) entry which is preliminary data.</text>
</comment>
<accession>A0ABV2RG76</accession>
<evidence type="ECO:0000313" key="1">
    <source>
        <dbReference type="EMBL" id="MET4715936.1"/>
    </source>
</evidence>
<keyword evidence="2" id="KW-1185">Reference proteome</keyword>
<reference evidence="1 2" key="1">
    <citation type="submission" date="2024-06" db="EMBL/GenBank/DDBJ databases">
        <title>Genomic Encyclopedia of Type Strains, Phase V (KMG-V): Genome sequencing to study the core and pangenomes of soil and plant-associated prokaryotes.</title>
        <authorList>
            <person name="Whitman W."/>
        </authorList>
    </citation>
    <scope>NUCLEOTIDE SEQUENCE [LARGE SCALE GENOMIC DNA]</scope>
    <source>
        <strain evidence="1 2">USDA 160</strain>
    </source>
</reference>
<sequence length="278" mass="30007">MAFRWAANGLVGICWFELVSLVSRIKAVASASIFIGHAPPAGKIFESLLVGVRDVWVGVGVGATKMSPSVGKRAERGFVAGLRGRASRDPALLAARLATGSTIRSMAASSLALRRQRPHVANMRVDAKRLLEDCTVAQTNRAASTCAHRNTGATAIIEPVLPLIRELREQKFSWAAIASALAKQGVVQGVDRRPITARRLTALISAIDKRERRRKTHMSGRVKRRDLAPLPASSQTVALSADLDRTIATAAAVTDSEAALRHQEFEDRVRSLLKDDPP</sequence>